<evidence type="ECO:0000259" key="7">
    <source>
        <dbReference type="Pfam" id="PF08281"/>
    </source>
</evidence>
<dbReference type="PANTHER" id="PTHR43133">
    <property type="entry name" value="RNA POLYMERASE ECF-TYPE SIGMA FACTO"/>
    <property type="match status" value="1"/>
</dbReference>
<feature type="domain" description="RNA polymerase sigma factor 70 region 4 type 2" evidence="7">
    <location>
        <begin position="122"/>
        <end position="166"/>
    </location>
</feature>
<name>A0A518EUU6_9BACT</name>
<dbReference type="InterPro" id="IPR036388">
    <property type="entry name" value="WH-like_DNA-bd_sf"/>
</dbReference>
<accession>A0A518EUU6</accession>
<dbReference type="GO" id="GO:0016987">
    <property type="term" value="F:sigma factor activity"/>
    <property type="evidence" value="ECO:0007669"/>
    <property type="project" value="UniProtKB-KW"/>
</dbReference>
<keyword evidence="3" id="KW-0731">Sigma factor</keyword>
<evidence type="ECO:0000256" key="4">
    <source>
        <dbReference type="ARBA" id="ARBA00023163"/>
    </source>
</evidence>
<dbReference type="InterPro" id="IPR013325">
    <property type="entry name" value="RNA_pol_sigma_r2"/>
</dbReference>
<gene>
    <name evidence="8" type="primary">sigL_4</name>
    <name evidence="8" type="ORF">Poly30_34030</name>
</gene>
<proteinExistence type="inferred from homology"/>
<dbReference type="EMBL" id="CP036434">
    <property type="protein sequence ID" value="QDV07870.1"/>
    <property type="molecule type" value="Genomic_DNA"/>
</dbReference>
<protein>
    <submittedName>
        <fullName evidence="8">ECF RNA polymerase sigma factor SigL</fullName>
    </submittedName>
</protein>
<keyword evidence="9" id="KW-1185">Reference proteome</keyword>
<dbReference type="Pfam" id="PF04542">
    <property type="entry name" value="Sigma70_r2"/>
    <property type="match status" value="1"/>
</dbReference>
<dbReference type="PANTHER" id="PTHR43133:SF25">
    <property type="entry name" value="RNA POLYMERASE SIGMA FACTOR RFAY-RELATED"/>
    <property type="match status" value="1"/>
</dbReference>
<dbReference type="AlphaFoldDB" id="A0A518EUU6"/>
<dbReference type="GO" id="GO:0003677">
    <property type="term" value="F:DNA binding"/>
    <property type="evidence" value="ECO:0007669"/>
    <property type="project" value="InterPro"/>
</dbReference>
<dbReference type="SUPFAM" id="SSF88946">
    <property type="entry name" value="Sigma2 domain of RNA polymerase sigma factors"/>
    <property type="match status" value="1"/>
</dbReference>
<evidence type="ECO:0000256" key="5">
    <source>
        <dbReference type="SAM" id="MobiDB-lite"/>
    </source>
</evidence>
<keyword evidence="2" id="KW-0805">Transcription regulation</keyword>
<dbReference type="Proteomes" id="UP000320390">
    <property type="component" value="Chromosome"/>
</dbReference>
<sequence length="574" mass="61401">MRERIPGTLSSSGPGIGPEDYESHAAWLRRLARSLVRDPSTADDLVQETWLSALRSGPSPDESLRPWLARVLQNAVRKRHRTEGRRQHREALSVDAEQPVLSAAELSEHADLIHALMGEVKDLDEPYRSTVLQSYLQGLTSVEIAKRSGVAEGTVRWRLSAARDELRERMDRRTGGRENWAALVLPLGASAKHAASKAVAARTGSSGWEFGWWLPMAAFASLALIGRSVFESYAPEASSAVTLAHLAPALSGADELALADVLAGANRSVDVPVAPISKSAEPTASSAGWALDPGQASVRVRVVDANEKPVEGAMVSWTGSRDVFRRTSEEGVAMLLFRPPAQSSSLEFRIEHRGHVALEATGRPVAGDFTDLGTMTLESASSLSGVVRNEEGQPVVGARVFTAPLENEGTKHGQALRSRTAPAPWSVLVVEEASTRSAGEFHLGGAPARPMRIWAVADGTFYSSSSAVLPETAGPVELTLVALPDHERISGIVIGLDGKPASDVLVKLAASGENASRLQEVETDADGRFAFQPRNVGPQVLVAEDLANRWSDTLPRTVIPGEESVVLAFRAPLD</sequence>
<feature type="region of interest" description="Disordered" evidence="5">
    <location>
        <begin position="1"/>
        <end position="20"/>
    </location>
</feature>
<dbReference type="CDD" id="cd06171">
    <property type="entry name" value="Sigma70_r4"/>
    <property type="match status" value="1"/>
</dbReference>
<reference evidence="8 9" key="1">
    <citation type="submission" date="2019-02" db="EMBL/GenBank/DDBJ databases">
        <title>Deep-cultivation of Planctomycetes and their phenomic and genomic characterization uncovers novel biology.</title>
        <authorList>
            <person name="Wiegand S."/>
            <person name="Jogler M."/>
            <person name="Boedeker C."/>
            <person name="Pinto D."/>
            <person name="Vollmers J."/>
            <person name="Rivas-Marin E."/>
            <person name="Kohn T."/>
            <person name="Peeters S.H."/>
            <person name="Heuer A."/>
            <person name="Rast P."/>
            <person name="Oberbeckmann S."/>
            <person name="Bunk B."/>
            <person name="Jeske O."/>
            <person name="Meyerdierks A."/>
            <person name="Storesund J.E."/>
            <person name="Kallscheuer N."/>
            <person name="Luecker S."/>
            <person name="Lage O.M."/>
            <person name="Pohl T."/>
            <person name="Merkel B.J."/>
            <person name="Hornburger P."/>
            <person name="Mueller R.-W."/>
            <person name="Bruemmer F."/>
            <person name="Labrenz M."/>
            <person name="Spormann A.M."/>
            <person name="Op den Camp H."/>
            <person name="Overmann J."/>
            <person name="Amann R."/>
            <person name="Jetten M.S.M."/>
            <person name="Mascher T."/>
            <person name="Medema M.H."/>
            <person name="Devos D.P."/>
            <person name="Kaster A.-K."/>
            <person name="Ovreas L."/>
            <person name="Rohde M."/>
            <person name="Galperin M.Y."/>
            <person name="Jogler C."/>
        </authorList>
    </citation>
    <scope>NUCLEOTIDE SEQUENCE [LARGE SCALE GENOMIC DNA]</scope>
    <source>
        <strain evidence="8 9">Poly30</strain>
    </source>
</reference>
<dbReference type="InterPro" id="IPR013324">
    <property type="entry name" value="RNA_pol_sigma_r3/r4-like"/>
</dbReference>
<dbReference type="InterPro" id="IPR014284">
    <property type="entry name" value="RNA_pol_sigma-70_dom"/>
</dbReference>
<dbReference type="SUPFAM" id="SSF88659">
    <property type="entry name" value="Sigma3 and sigma4 domains of RNA polymerase sigma factors"/>
    <property type="match status" value="1"/>
</dbReference>
<dbReference type="GO" id="GO:0006352">
    <property type="term" value="P:DNA-templated transcription initiation"/>
    <property type="evidence" value="ECO:0007669"/>
    <property type="project" value="InterPro"/>
</dbReference>
<comment type="similarity">
    <text evidence="1">Belongs to the sigma-70 factor family. ECF subfamily.</text>
</comment>
<dbReference type="NCBIfam" id="TIGR02937">
    <property type="entry name" value="sigma70-ECF"/>
    <property type="match status" value="1"/>
</dbReference>
<evidence type="ECO:0000313" key="9">
    <source>
        <dbReference type="Proteomes" id="UP000320390"/>
    </source>
</evidence>
<dbReference type="RefSeq" id="WP_145199522.1">
    <property type="nucleotide sequence ID" value="NZ_CP036434.1"/>
</dbReference>
<dbReference type="Pfam" id="PF08281">
    <property type="entry name" value="Sigma70_r4_2"/>
    <property type="match status" value="1"/>
</dbReference>
<dbReference type="Gene3D" id="1.10.1740.10">
    <property type="match status" value="1"/>
</dbReference>
<dbReference type="InterPro" id="IPR007627">
    <property type="entry name" value="RNA_pol_sigma70_r2"/>
</dbReference>
<organism evidence="8 9">
    <name type="scientific">Saltatorellus ferox</name>
    <dbReference type="NCBI Taxonomy" id="2528018"/>
    <lineage>
        <taxon>Bacteria</taxon>
        <taxon>Pseudomonadati</taxon>
        <taxon>Planctomycetota</taxon>
        <taxon>Planctomycetia</taxon>
        <taxon>Planctomycetia incertae sedis</taxon>
        <taxon>Saltatorellus</taxon>
    </lineage>
</organism>
<dbReference type="Gene3D" id="1.10.10.10">
    <property type="entry name" value="Winged helix-like DNA-binding domain superfamily/Winged helix DNA-binding domain"/>
    <property type="match status" value="1"/>
</dbReference>
<dbReference type="OrthoDB" id="9795666at2"/>
<feature type="domain" description="RNA polymerase sigma-70 region 2" evidence="6">
    <location>
        <begin position="21"/>
        <end position="86"/>
    </location>
</feature>
<evidence type="ECO:0000256" key="3">
    <source>
        <dbReference type="ARBA" id="ARBA00023082"/>
    </source>
</evidence>
<evidence type="ECO:0000259" key="6">
    <source>
        <dbReference type="Pfam" id="PF04542"/>
    </source>
</evidence>
<evidence type="ECO:0000313" key="8">
    <source>
        <dbReference type="EMBL" id="QDV07870.1"/>
    </source>
</evidence>
<evidence type="ECO:0000256" key="1">
    <source>
        <dbReference type="ARBA" id="ARBA00010641"/>
    </source>
</evidence>
<evidence type="ECO:0000256" key="2">
    <source>
        <dbReference type="ARBA" id="ARBA00023015"/>
    </source>
</evidence>
<dbReference type="InterPro" id="IPR013249">
    <property type="entry name" value="RNA_pol_sigma70_r4_t2"/>
</dbReference>
<keyword evidence="4" id="KW-0804">Transcription</keyword>
<dbReference type="InterPro" id="IPR039425">
    <property type="entry name" value="RNA_pol_sigma-70-like"/>
</dbReference>